<keyword evidence="2 8" id="KW-0679">Respiratory chain</keyword>
<evidence type="ECO:0000259" key="11">
    <source>
        <dbReference type="PROSITE" id="PS50855"/>
    </source>
</evidence>
<accession>A0A0C1N8F7</accession>
<dbReference type="Proteomes" id="UP000029738">
    <property type="component" value="Unassembled WGS sequence"/>
</dbReference>
<feature type="region of interest" description="Disordered" evidence="9">
    <location>
        <begin position="515"/>
        <end position="561"/>
    </location>
</feature>
<organism evidence="13">
    <name type="scientific">Tolypothrix bouteillei VB521301</name>
    <dbReference type="NCBI Taxonomy" id="1479485"/>
    <lineage>
        <taxon>Bacteria</taxon>
        <taxon>Bacillati</taxon>
        <taxon>Cyanobacteriota</taxon>
        <taxon>Cyanophyceae</taxon>
        <taxon>Nostocales</taxon>
        <taxon>Tolypothrichaceae</taxon>
        <taxon>Tolypothrix</taxon>
    </lineage>
</organism>
<feature type="transmembrane region" description="Helical" evidence="10">
    <location>
        <begin position="38"/>
        <end position="61"/>
    </location>
</feature>
<feature type="transmembrane region" description="Helical" evidence="10">
    <location>
        <begin position="396"/>
        <end position="422"/>
    </location>
</feature>
<reference evidence="12" key="2">
    <citation type="submission" date="2019-11" db="EMBL/GenBank/DDBJ databases">
        <title>Improved Assembly of Tolypothrix boutellei genome.</title>
        <authorList>
            <person name="Sarangi A.N."/>
            <person name="Mukherjee M."/>
            <person name="Ghosh S."/>
            <person name="Singh D."/>
            <person name="Das A."/>
            <person name="Kant S."/>
            <person name="Prusty A."/>
            <person name="Tripathy S."/>
        </authorList>
    </citation>
    <scope>NUCLEOTIDE SEQUENCE</scope>
    <source>
        <strain evidence="12">VB521301</strain>
    </source>
</reference>
<dbReference type="GO" id="GO:0016020">
    <property type="term" value="C:membrane"/>
    <property type="evidence" value="ECO:0007669"/>
    <property type="project" value="UniProtKB-SubCell"/>
</dbReference>
<evidence type="ECO:0000256" key="2">
    <source>
        <dbReference type="ARBA" id="ARBA00022660"/>
    </source>
</evidence>
<dbReference type="GO" id="GO:0020037">
    <property type="term" value="F:heme binding"/>
    <property type="evidence" value="ECO:0007669"/>
    <property type="project" value="InterPro"/>
</dbReference>
<comment type="subcellular location">
    <subcellularLocation>
        <location evidence="1">Membrane</location>
        <topology evidence="1">Multi-pass membrane protein</topology>
    </subcellularLocation>
</comment>
<dbReference type="PANTHER" id="PTHR10422">
    <property type="entry name" value="CYTOCHROME C OXIDASE SUBUNIT 1"/>
    <property type="match status" value="1"/>
</dbReference>
<keyword evidence="5 10" id="KW-1133">Transmembrane helix</keyword>
<evidence type="ECO:0000256" key="7">
    <source>
        <dbReference type="ARBA" id="ARBA00025218"/>
    </source>
</evidence>
<evidence type="ECO:0000313" key="13">
    <source>
        <dbReference type="EMBL" id="KIE10932.1"/>
    </source>
</evidence>
<dbReference type="GO" id="GO:0022904">
    <property type="term" value="P:respiratory electron transport chain"/>
    <property type="evidence" value="ECO:0007669"/>
    <property type="project" value="TreeGrafter"/>
</dbReference>
<dbReference type="EMBL" id="JHEG02000048">
    <property type="protein sequence ID" value="KIE10932.1"/>
    <property type="molecule type" value="Genomic_DNA"/>
</dbReference>
<dbReference type="Pfam" id="PF00115">
    <property type="entry name" value="COX1"/>
    <property type="match status" value="1"/>
</dbReference>
<dbReference type="OrthoDB" id="9759913at2"/>
<dbReference type="GO" id="GO:0009060">
    <property type="term" value="P:aerobic respiration"/>
    <property type="evidence" value="ECO:0007669"/>
    <property type="project" value="InterPro"/>
</dbReference>
<keyword evidence="8" id="KW-0479">Metal-binding</keyword>
<dbReference type="PROSITE" id="PS50855">
    <property type="entry name" value="COX1"/>
    <property type="match status" value="1"/>
</dbReference>
<feature type="transmembrane region" description="Helical" evidence="10">
    <location>
        <begin position="478"/>
        <end position="503"/>
    </location>
</feature>
<evidence type="ECO:0000256" key="1">
    <source>
        <dbReference type="ARBA" id="ARBA00004141"/>
    </source>
</evidence>
<evidence type="ECO:0000313" key="12">
    <source>
        <dbReference type="EMBL" id="KAF3886970.1"/>
    </source>
</evidence>
<feature type="domain" description="Cytochrome oxidase subunit I profile" evidence="11">
    <location>
        <begin position="26"/>
        <end position="537"/>
    </location>
</feature>
<evidence type="ECO:0000256" key="8">
    <source>
        <dbReference type="RuleBase" id="RU000370"/>
    </source>
</evidence>
<keyword evidence="8" id="KW-0813">Transport</keyword>
<feature type="transmembrane region" description="Helical" evidence="10">
    <location>
        <begin position="293"/>
        <end position="313"/>
    </location>
</feature>
<feature type="transmembrane region" description="Helical" evidence="10">
    <location>
        <begin position="363"/>
        <end position="384"/>
    </location>
</feature>
<reference evidence="13" key="1">
    <citation type="journal article" date="2015" name="Genome Announc.">
        <title>Draft Genome Sequence of Tolypothrix boutellei Strain VB521301.</title>
        <authorList>
            <person name="Chandrababunaidu M.M."/>
            <person name="Singh D."/>
            <person name="Sen D."/>
            <person name="Bhan S."/>
            <person name="Das S."/>
            <person name="Gupta A."/>
            <person name="Adhikary S.P."/>
            <person name="Tripathy S."/>
        </authorList>
    </citation>
    <scope>NUCLEOTIDE SEQUENCE</scope>
    <source>
        <strain evidence="13">VB521301</strain>
    </source>
</reference>
<dbReference type="InterPro" id="IPR000883">
    <property type="entry name" value="Cyt_C_Oxase_1"/>
</dbReference>
<dbReference type="Gene3D" id="1.20.210.10">
    <property type="entry name" value="Cytochrome c oxidase-like, subunit I domain"/>
    <property type="match status" value="1"/>
</dbReference>
<comment type="similarity">
    <text evidence="8">Belongs to the heme-copper respiratory oxidase family.</text>
</comment>
<keyword evidence="8" id="KW-0349">Heme</keyword>
<evidence type="ECO:0000256" key="9">
    <source>
        <dbReference type="SAM" id="MobiDB-lite"/>
    </source>
</evidence>
<keyword evidence="14" id="KW-1185">Reference proteome</keyword>
<dbReference type="InterPro" id="IPR023615">
    <property type="entry name" value="Cyt_c_Oxase_su1_BS"/>
</dbReference>
<dbReference type="SUPFAM" id="SSF81442">
    <property type="entry name" value="Cytochrome c oxidase subunit I-like"/>
    <property type="match status" value="1"/>
</dbReference>
<dbReference type="PROSITE" id="PS00077">
    <property type="entry name" value="COX1_CUB"/>
    <property type="match status" value="1"/>
</dbReference>
<evidence type="ECO:0000256" key="6">
    <source>
        <dbReference type="ARBA" id="ARBA00023136"/>
    </source>
</evidence>
<evidence type="ECO:0000256" key="4">
    <source>
        <dbReference type="ARBA" id="ARBA00022982"/>
    </source>
</evidence>
<sequence length="561" mass="62759">MTHNSTGNMTEDRESEISQDESLNNWRRYFSFSTDHKVIGIQYVVTSFIFFLVGGLLAMVIRAELITPESNVVDRPLFNGLFTLHGTIMIFLWIIPFNAGISNYLVPLMIGARDMAFPLLNAISFWMIPPGGILLLSSFLLPNGTAQSGWWSYPPVSLQIPPGQPINGEFIWIVSLVLIGISSIMGAVNFVTTIFWMRAPGMTFFRMPVFVWSALSAQLLQLVNLPALTGALILLLFDLSFGTLFFKPLENGDPIIYQHLFWFYSHPAVYIMALPAFGIFAEVLPAFSRNPLFGYRSLAIATLGIAGVSIFVWVHHMFTSATPSWMRMFFMVTSMLVAVPTGVKAFGWTATVWKSKLHLETPMLFAMGGAAMFLLGGVTGVMLAAAPFDIHVHNTYFVVGHFHYIVFNTITMAIFAAIYFWFPKMTGRMYAEGWGKLHFLLTFIGANLTFFPMLPLGLQGMRRRISSYDPQYQGWNEIASLGGFLLGVSILPFIANMVGSWLYGQKATNNPWHATGLEWTTTSPPPPDNFEEIPVVKRPPYDYGDPKYSVVEPTDVLESEP</sequence>
<feature type="transmembrane region" description="Helical" evidence="10">
    <location>
        <begin position="437"/>
        <end position="458"/>
    </location>
</feature>
<evidence type="ECO:0000256" key="5">
    <source>
        <dbReference type="ARBA" id="ARBA00022989"/>
    </source>
</evidence>
<comment type="function">
    <text evidence="7">Cytochrome c oxidase is the component of the respiratory chain that catalyzes the reduction of oxygen to water. Subunits 1-3 form the functional core of the enzyme complex. CO I is the catalytic subunit of the enzyme. Electrons originating in cytochrome c are transferred via the copper A center of subunit 2 and heme A of subunit 1 to the bimetallic center formed by heme A3 and copper B.</text>
</comment>
<feature type="transmembrane region" description="Helical" evidence="10">
    <location>
        <begin position="227"/>
        <end position="246"/>
    </location>
</feature>
<dbReference type="InterPro" id="IPR036927">
    <property type="entry name" value="Cyt_c_oxase-like_su1_sf"/>
</dbReference>
<dbReference type="STRING" id="1479485.DA73_0221065"/>
<dbReference type="PRINTS" id="PR01165">
    <property type="entry name" value="CYCOXIDASEI"/>
</dbReference>
<protein>
    <submittedName>
        <fullName evidence="12 13">Cytochrome C oxidase subunit I</fullName>
    </submittedName>
</protein>
<proteinExistence type="inferred from homology"/>
<feature type="transmembrane region" description="Helical" evidence="10">
    <location>
        <begin position="170"/>
        <end position="191"/>
    </location>
</feature>
<name>A0A0C1N8F7_9CYAN</name>
<dbReference type="EMBL" id="JHEG04000001">
    <property type="protein sequence ID" value="KAF3886970.1"/>
    <property type="molecule type" value="Genomic_DNA"/>
</dbReference>
<gene>
    <name evidence="13" type="ORF">DA73_0221065</name>
    <name evidence="12" type="ORF">DA73_0400016885</name>
</gene>
<dbReference type="AlphaFoldDB" id="A0A0C1N8F7"/>
<dbReference type="GO" id="GO:0015990">
    <property type="term" value="P:electron transport coupled proton transport"/>
    <property type="evidence" value="ECO:0007669"/>
    <property type="project" value="TreeGrafter"/>
</dbReference>
<feature type="transmembrane region" description="Helical" evidence="10">
    <location>
        <begin position="118"/>
        <end position="141"/>
    </location>
</feature>
<evidence type="ECO:0000256" key="10">
    <source>
        <dbReference type="SAM" id="Phobius"/>
    </source>
</evidence>
<evidence type="ECO:0000313" key="14">
    <source>
        <dbReference type="Proteomes" id="UP000029738"/>
    </source>
</evidence>
<keyword evidence="4 8" id="KW-0249">Electron transport</keyword>
<keyword evidence="3 8" id="KW-0812">Transmembrane</keyword>
<feature type="transmembrane region" description="Helical" evidence="10">
    <location>
        <begin position="81"/>
        <end position="106"/>
    </location>
</feature>
<dbReference type="InterPro" id="IPR023616">
    <property type="entry name" value="Cyt_c_oxase-like_su1_dom"/>
</dbReference>
<dbReference type="GO" id="GO:0004129">
    <property type="term" value="F:cytochrome-c oxidase activity"/>
    <property type="evidence" value="ECO:0007669"/>
    <property type="project" value="InterPro"/>
</dbReference>
<feature type="transmembrane region" description="Helical" evidence="10">
    <location>
        <begin position="267"/>
        <end position="287"/>
    </location>
</feature>
<feature type="transmembrane region" description="Helical" evidence="10">
    <location>
        <begin position="325"/>
        <end position="343"/>
    </location>
</feature>
<keyword evidence="8" id="KW-0408">Iron</keyword>
<keyword evidence="6 10" id="KW-0472">Membrane</keyword>
<dbReference type="PANTHER" id="PTHR10422:SF18">
    <property type="entry name" value="CYTOCHROME C OXIDASE SUBUNIT 1"/>
    <property type="match status" value="1"/>
</dbReference>
<comment type="caution">
    <text evidence="13">The sequence shown here is derived from an EMBL/GenBank/DDBJ whole genome shotgun (WGS) entry which is preliminary data.</text>
</comment>
<evidence type="ECO:0000256" key="3">
    <source>
        <dbReference type="ARBA" id="ARBA00022692"/>
    </source>
</evidence>